<proteinExistence type="predicted"/>
<reference evidence="4" key="1">
    <citation type="journal article" date="2019" name="Int. J. Syst. Evol. Microbiol.">
        <title>The Global Catalogue of Microorganisms (GCM) 10K type strain sequencing project: providing services to taxonomists for standard genome sequencing and annotation.</title>
        <authorList>
            <consortium name="The Broad Institute Genomics Platform"/>
            <consortium name="The Broad Institute Genome Sequencing Center for Infectious Disease"/>
            <person name="Wu L."/>
            <person name="Ma J."/>
        </authorList>
    </citation>
    <scope>NUCLEOTIDE SEQUENCE [LARGE SCALE GENOMIC DNA]</scope>
    <source>
        <strain evidence="4">JCM 16961</strain>
    </source>
</reference>
<feature type="compositionally biased region" description="Basic and acidic residues" evidence="1">
    <location>
        <begin position="1"/>
        <end position="13"/>
    </location>
</feature>
<keyword evidence="2" id="KW-1133">Transmembrane helix</keyword>
<name>A0ABP7DF13_9MICC</name>
<evidence type="ECO:0000313" key="3">
    <source>
        <dbReference type="EMBL" id="GAA3703612.1"/>
    </source>
</evidence>
<gene>
    <name evidence="3" type="ORF">GCM10022377_16590</name>
</gene>
<accession>A0ABP7DF13</accession>
<dbReference type="RefSeq" id="WP_344882761.1">
    <property type="nucleotide sequence ID" value="NZ_BAABCJ010000002.1"/>
</dbReference>
<dbReference type="Proteomes" id="UP001501536">
    <property type="component" value="Unassembled WGS sequence"/>
</dbReference>
<feature type="region of interest" description="Disordered" evidence="1">
    <location>
        <begin position="1"/>
        <end position="20"/>
    </location>
</feature>
<keyword evidence="2" id="KW-0812">Transmembrane</keyword>
<organism evidence="3 4">
    <name type="scientific">Zhihengliuella alba</name>
    <dbReference type="NCBI Taxonomy" id="547018"/>
    <lineage>
        <taxon>Bacteria</taxon>
        <taxon>Bacillati</taxon>
        <taxon>Actinomycetota</taxon>
        <taxon>Actinomycetes</taxon>
        <taxon>Micrococcales</taxon>
        <taxon>Micrococcaceae</taxon>
        <taxon>Zhihengliuella</taxon>
    </lineage>
</organism>
<dbReference type="InterPro" id="IPR036259">
    <property type="entry name" value="MFS_trans_sf"/>
</dbReference>
<evidence type="ECO:0000256" key="2">
    <source>
        <dbReference type="SAM" id="Phobius"/>
    </source>
</evidence>
<keyword evidence="2" id="KW-0472">Membrane</keyword>
<feature type="transmembrane region" description="Helical" evidence="2">
    <location>
        <begin position="29"/>
        <end position="50"/>
    </location>
</feature>
<evidence type="ECO:0000256" key="1">
    <source>
        <dbReference type="SAM" id="MobiDB-lite"/>
    </source>
</evidence>
<sequence length="113" mass="12402">MDQHPDDPQDQRAQDPSSIDVEVRRSPRFWPFMAVGAGLGILVALVSAYSGEPHQEFTRGSVAAFLAVIFGIIGVFLACLAYLLIDRSLRRKVRRMRAVPVEDHDAGAGDGRP</sequence>
<feature type="transmembrane region" description="Helical" evidence="2">
    <location>
        <begin position="62"/>
        <end position="85"/>
    </location>
</feature>
<evidence type="ECO:0000313" key="4">
    <source>
        <dbReference type="Proteomes" id="UP001501536"/>
    </source>
</evidence>
<protein>
    <submittedName>
        <fullName evidence="3">Uncharacterized protein</fullName>
    </submittedName>
</protein>
<comment type="caution">
    <text evidence="3">The sequence shown here is derived from an EMBL/GenBank/DDBJ whole genome shotgun (WGS) entry which is preliminary data.</text>
</comment>
<dbReference type="SUPFAM" id="SSF103473">
    <property type="entry name" value="MFS general substrate transporter"/>
    <property type="match status" value="1"/>
</dbReference>
<dbReference type="EMBL" id="BAABCJ010000002">
    <property type="protein sequence ID" value="GAA3703612.1"/>
    <property type="molecule type" value="Genomic_DNA"/>
</dbReference>
<keyword evidence="4" id="KW-1185">Reference proteome</keyword>